<name>A0A8J9YRB1_BRALA</name>
<organism evidence="2 3">
    <name type="scientific">Branchiostoma lanceolatum</name>
    <name type="common">Common lancelet</name>
    <name type="synonym">Amphioxus lanceolatum</name>
    <dbReference type="NCBI Taxonomy" id="7740"/>
    <lineage>
        <taxon>Eukaryota</taxon>
        <taxon>Metazoa</taxon>
        <taxon>Chordata</taxon>
        <taxon>Cephalochordata</taxon>
        <taxon>Leptocardii</taxon>
        <taxon>Amphioxiformes</taxon>
        <taxon>Branchiostomatidae</taxon>
        <taxon>Branchiostoma</taxon>
    </lineage>
</organism>
<gene>
    <name evidence="2" type="primary">Hypp721</name>
    <name evidence="2" type="ORF">BLAG_LOCUS2161</name>
</gene>
<evidence type="ECO:0000313" key="3">
    <source>
        <dbReference type="Proteomes" id="UP000838412"/>
    </source>
</evidence>
<keyword evidence="3" id="KW-1185">Reference proteome</keyword>
<sequence>MLLFNLAIWPVTTLCTGLLKGTMMRRGPGMGRCSGMWCEKPSLLLVVPTHTTR</sequence>
<reference evidence="2" key="1">
    <citation type="submission" date="2022-01" db="EMBL/GenBank/DDBJ databases">
        <authorList>
            <person name="Braso-Vives M."/>
        </authorList>
    </citation>
    <scope>NUCLEOTIDE SEQUENCE</scope>
</reference>
<evidence type="ECO:0000313" key="2">
    <source>
        <dbReference type="EMBL" id="CAH1233386.1"/>
    </source>
</evidence>
<evidence type="ECO:0000256" key="1">
    <source>
        <dbReference type="SAM" id="SignalP"/>
    </source>
</evidence>
<protein>
    <submittedName>
        <fullName evidence="2">Hypp721 protein</fullName>
    </submittedName>
</protein>
<dbReference type="AlphaFoldDB" id="A0A8J9YRB1"/>
<dbReference type="EMBL" id="OV696686">
    <property type="protein sequence ID" value="CAH1233386.1"/>
    <property type="molecule type" value="Genomic_DNA"/>
</dbReference>
<dbReference type="Proteomes" id="UP000838412">
    <property type="component" value="Chromosome 1"/>
</dbReference>
<feature type="signal peptide" evidence="1">
    <location>
        <begin position="1"/>
        <end position="15"/>
    </location>
</feature>
<keyword evidence="1" id="KW-0732">Signal</keyword>
<proteinExistence type="predicted"/>
<accession>A0A8J9YRB1</accession>
<feature type="chain" id="PRO_5035455794" evidence="1">
    <location>
        <begin position="16"/>
        <end position="53"/>
    </location>
</feature>